<dbReference type="OrthoDB" id="4477950at2759"/>
<reference evidence="3" key="1">
    <citation type="submission" date="2017-12" db="EMBL/GenBank/DDBJ databases">
        <authorList>
            <consortium name="DOE Joint Genome Institute"/>
            <person name="Mondo S.J."/>
            <person name="Kjaerbolling I."/>
            <person name="Vesth T.C."/>
            <person name="Frisvad J.C."/>
            <person name="Nybo J.L."/>
            <person name="Theobald S."/>
            <person name="Kuo A."/>
            <person name="Bowyer P."/>
            <person name="Matsuda Y."/>
            <person name="Lyhne E.K."/>
            <person name="Kogle M.E."/>
            <person name="Clum A."/>
            <person name="Lipzen A."/>
            <person name="Salamov A."/>
            <person name="Ngan C.Y."/>
            <person name="Daum C."/>
            <person name="Chiniquy J."/>
            <person name="Barry K."/>
            <person name="LaButti K."/>
            <person name="Haridas S."/>
            <person name="Simmons B.A."/>
            <person name="Magnuson J.K."/>
            <person name="Mortensen U.H."/>
            <person name="Larsen T.O."/>
            <person name="Grigoriev I.V."/>
            <person name="Baker S.E."/>
            <person name="Andersen M.R."/>
            <person name="Nordberg H.P."/>
            <person name="Cantor M.N."/>
            <person name="Hua S.X."/>
        </authorList>
    </citation>
    <scope>NUCLEOTIDE SEQUENCE [LARGE SCALE GENOMIC DNA]</scope>
    <source>
        <strain evidence="3">IBT 19404</strain>
    </source>
</reference>
<sequence>MGNLRNAAGWWEAGCALANATPGFNEVYIIINWIEHRPFWFPSQRKEKFLHICLYYTLSIHLRHHLICTMQLNAILTTLALLATTSTAFPSAGPLRIAKISGSNSTATGRATAPGEGGHRNWPKITSPDTTHGANKKASSDSDGDSNCSALCAIAAQACVVAVPDDESFCWDTYIGCTDRCH</sequence>
<dbReference type="Proteomes" id="UP000235023">
    <property type="component" value="Unassembled WGS sequence"/>
</dbReference>
<dbReference type="EMBL" id="KZ559512">
    <property type="protein sequence ID" value="PLN84358.1"/>
    <property type="molecule type" value="Genomic_DNA"/>
</dbReference>
<proteinExistence type="predicted"/>
<keyword evidence="3" id="KW-1185">Reference proteome</keyword>
<evidence type="ECO:0000313" key="2">
    <source>
        <dbReference type="EMBL" id="PLN84358.1"/>
    </source>
</evidence>
<evidence type="ECO:0000256" key="1">
    <source>
        <dbReference type="SAM" id="MobiDB-lite"/>
    </source>
</evidence>
<evidence type="ECO:0000313" key="3">
    <source>
        <dbReference type="Proteomes" id="UP000235023"/>
    </source>
</evidence>
<gene>
    <name evidence="2" type="ORF">BDW42DRAFT_162996</name>
</gene>
<dbReference type="AlphaFoldDB" id="A0A2J5I3C6"/>
<accession>A0A2J5I3C6</accession>
<feature type="region of interest" description="Disordered" evidence="1">
    <location>
        <begin position="105"/>
        <end position="142"/>
    </location>
</feature>
<protein>
    <submittedName>
        <fullName evidence="2">Uncharacterized protein</fullName>
    </submittedName>
</protein>
<organism evidence="2 3">
    <name type="scientific">Aspergillus taichungensis</name>
    <dbReference type="NCBI Taxonomy" id="482145"/>
    <lineage>
        <taxon>Eukaryota</taxon>
        <taxon>Fungi</taxon>
        <taxon>Dikarya</taxon>
        <taxon>Ascomycota</taxon>
        <taxon>Pezizomycotina</taxon>
        <taxon>Eurotiomycetes</taxon>
        <taxon>Eurotiomycetidae</taxon>
        <taxon>Eurotiales</taxon>
        <taxon>Aspergillaceae</taxon>
        <taxon>Aspergillus</taxon>
        <taxon>Aspergillus subgen. Circumdati</taxon>
    </lineage>
</organism>
<name>A0A2J5I3C6_9EURO</name>